<organism evidence="2">
    <name type="scientific">Grammatophora oceanica</name>
    <dbReference type="NCBI Taxonomy" id="210454"/>
    <lineage>
        <taxon>Eukaryota</taxon>
        <taxon>Sar</taxon>
        <taxon>Stramenopiles</taxon>
        <taxon>Ochrophyta</taxon>
        <taxon>Bacillariophyta</taxon>
        <taxon>Fragilariophyceae</taxon>
        <taxon>Fragilariophycidae</taxon>
        <taxon>Rhabdonematales</taxon>
        <taxon>Grammatophoraceae</taxon>
        <taxon>Grammatophora</taxon>
    </lineage>
</organism>
<dbReference type="AlphaFoldDB" id="A0A7S1YGP2"/>
<feature type="region of interest" description="Disordered" evidence="1">
    <location>
        <begin position="1"/>
        <end position="27"/>
    </location>
</feature>
<gene>
    <name evidence="2" type="ORF">GOCE00092_LOCUS20550</name>
</gene>
<accession>A0A7S1YGP2</accession>
<dbReference type="EMBL" id="HBGK01039465">
    <property type="protein sequence ID" value="CAD9298624.1"/>
    <property type="molecule type" value="Transcribed_RNA"/>
</dbReference>
<name>A0A7S1YGP2_9STRA</name>
<protein>
    <submittedName>
        <fullName evidence="2">Uncharacterized protein</fullName>
    </submittedName>
</protein>
<reference evidence="2" key="1">
    <citation type="submission" date="2021-01" db="EMBL/GenBank/DDBJ databases">
        <authorList>
            <person name="Corre E."/>
            <person name="Pelletier E."/>
            <person name="Niang G."/>
            <person name="Scheremetjew M."/>
            <person name="Finn R."/>
            <person name="Kale V."/>
            <person name="Holt S."/>
            <person name="Cochrane G."/>
            <person name="Meng A."/>
            <person name="Brown T."/>
            <person name="Cohen L."/>
        </authorList>
    </citation>
    <scope>NUCLEOTIDE SEQUENCE</scope>
    <source>
        <strain evidence="2">CCMP 410</strain>
    </source>
</reference>
<evidence type="ECO:0000256" key="1">
    <source>
        <dbReference type="SAM" id="MobiDB-lite"/>
    </source>
</evidence>
<proteinExistence type="predicted"/>
<sequence>MATLGRLGNYRRPSCGNQSSSINIHQHPSIINELGSSSSLSSAASSSSRGSYADVLPCHHPRLGATIKSNSLHRFDLGGSRRACPVTKNGTRWLGHTSFY</sequence>
<evidence type="ECO:0000313" key="2">
    <source>
        <dbReference type="EMBL" id="CAD9298624.1"/>
    </source>
</evidence>
<feature type="compositionally biased region" description="Polar residues" evidence="1">
    <location>
        <begin position="15"/>
        <end position="26"/>
    </location>
</feature>